<dbReference type="EMBL" id="CP011266">
    <property type="protein sequence ID" value="ALT68976.1"/>
    <property type="molecule type" value="Genomic_DNA"/>
</dbReference>
<dbReference type="Proteomes" id="UP000067738">
    <property type="component" value="Chromosome"/>
</dbReference>
<feature type="domain" description="MrfA-like Zn-binding" evidence="1">
    <location>
        <begin position="492"/>
        <end position="591"/>
    </location>
</feature>
<dbReference type="RefSeq" id="WP_058739252.1">
    <property type="nucleotide sequence ID" value="NZ_CP011266.1"/>
</dbReference>
<dbReference type="AlphaFoldDB" id="A0A0U3E7N7"/>
<dbReference type="KEGG" id="mmil:sm9_1194"/>
<proteinExistence type="predicted"/>
<dbReference type="OrthoDB" id="140037at2157"/>
<accession>A0A0U3E7N7</accession>
<dbReference type="PATRIC" id="fig|230361.4.peg.1236"/>
<keyword evidence="3" id="KW-1185">Reference proteome</keyword>
<gene>
    <name evidence="2" type="ORF">sm9_1194</name>
</gene>
<name>A0A0U3E7N7_9EURY</name>
<organism evidence="2 3">
    <name type="scientific">Methanobrevibacter millerae</name>
    <dbReference type="NCBI Taxonomy" id="230361"/>
    <lineage>
        <taxon>Archaea</taxon>
        <taxon>Methanobacteriati</taxon>
        <taxon>Methanobacteriota</taxon>
        <taxon>Methanomada group</taxon>
        <taxon>Methanobacteria</taxon>
        <taxon>Methanobacteriales</taxon>
        <taxon>Methanobacteriaceae</taxon>
        <taxon>Methanobrevibacter</taxon>
    </lineage>
</organism>
<evidence type="ECO:0000313" key="3">
    <source>
        <dbReference type="Proteomes" id="UP000067738"/>
    </source>
</evidence>
<dbReference type="InterPro" id="IPR047721">
    <property type="entry name" value="DrmB"/>
</dbReference>
<reference evidence="2 3" key="1">
    <citation type="submission" date="2015-04" db="EMBL/GenBank/DDBJ databases">
        <title>The complete genome sequence of the rumen methanogen Methanobrevibacter millerae SM9.</title>
        <authorList>
            <person name="Leahy S.C."/>
            <person name="Kelly W.J."/>
            <person name="Pacheco D.M."/>
            <person name="Li D."/>
            <person name="Altermann E."/>
            <person name="Attwood G.T."/>
        </authorList>
    </citation>
    <scope>NUCLEOTIDE SEQUENCE [LARGE SCALE GENOMIC DNA]</scope>
    <source>
        <strain evidence="2 3">SM9</strain>
    </source>
</reference>
<dbReference type="GeneID" id="26736155"/>
<protein>
    <recommendedName>
        <fullName evidence="1">MrfA-like Zn-binding domain-containing protein</fullName>
    </recommendedName>
</protein>
<sequence length="612" mass="70794">MSLNKQKIRRSQFVLVYGPGSIIEGPNGSRLMPSLKALGEDNCNDAFFTKYEIKDVRMSYLLNMEHENDKVEYHLLSIPSNDSIDDDEPRVIYSTAMFPMWHLCFKRNPTILYFHKMNDEHCSAYDEKLCVGCEKEKNPNVRFVRACPNGHLDEVYWYSEVHGGKNSCLNKNHFYWKAFGSALEDIVIECPVCGESTNMKKIYKNKVQCSGRIPENEEFFGTKILSLKPVRPRRCNEKMSVIQKQSSSLRLPYTKTLLKIPTFDESILDLFNISQFKAYMDALSNVDDIESLFTKEKFKDAVLKYLEPDEFWILEDYLEKYKISDLFKEYRDVDRRDPSFTKAVDEEFHAIKGEKKDSANFSRSDFIPYYLKCLDYEFPLKVSAIYKLTTVTAQLSYQRKPHPSKNSNPDEFDDEYNFIPIGYEDEDVEPHKIWYPAYKGVGEGIFITSDENPFDYAYGLDETIEKWKTYNISAFSDRPETENPLFIWWHTLSHAIIKSLSLSCGYSSASLRERVYLDEESEQGGILIYNTSPSDDSGMGGLVDLVFDEIEFKKVLRNAMNTLLVCSNDPLCSSVELEDGAYNGSACHNCLLISETSCEHSNQLLDRNFFIN</sequence>
<dbReference type="Pfam" id="PF09369">
    <property type="entry name" value="MZB"/>
    <property type="match status" value="1"/>
</dbReference>
<evidence type="ECO:0000313" key="2">
    <source>
        <dbReference type="EMBL" id="ALT68976.1"/>
    </source>
</evidence>
<evidence type="ECO:0000259" key="1">
    <source>
        <dbReference type="Pfam" id="PF09369"/>
    </source>
</evidence>
<dbReference type="NCBIfam" id="NF038324">
    <property type="entry name" value="DrmB_fam"/>
    <property type="match status" value="1"/>
</dbReference>
<dbReference type="InterPro" id="IPR018973">
    <property type="entry name" value="MZB"/>
</dbReference>